<organism evidence="3 4">
    <name type="scientific">Agromyces archimandritae</name>
    <dbReference type="NCBI Taxonomy" id="2781962"/>
    <lineage>
        <taxon>Bacteria</taxon>
        <taxon>Bacillati</taxon>
        <taxon>Actinomycetota</taxon>
        <taxon>Actinomycetes</taxon>
        <taxon>Micrococcales</taxon>
        <taxon>Microbacteriaceae</taxon>
        <taxon>Agromyces</taxon>
    </lineage>
</organism>
<dbReference type="AlphaFoldDB" id="A0A975IMZ0"/>
<keyword evidence="4" id="KW-1185">Reference proteome</keyword>
<dbReference type="PANTHER" id="PTHR43252">
    <property type="entry name" value="TRANSCRIPTIONAL REGULATOR YQJI"/>
    <property type="match status" value="1"/>
</dbReference>
<sequence length="196" mass="21329">MPRQQLSRTERDLVALSVLALLTTGPRHPYDLHRFLVDTRKDFVTGLPRSLYHAVGKLADAGLIAPAGTEQHGSRPERTVYALTDAGRAELRRRVALLLATPDPDATLTYAALSYMGVLGRGDAVTALRARLASLDLALAQLKTDLAEAAELPEILLVEADFEGARLRAERAWVARLIDRLVSGELAWAPPPPPVE</sequence>
<dbReference type="Pfam" id="PF03551">
    <property type="entry name" value="PadR"/>
    <property type="match status" value="1"/>
</dbReference>
<evidence type="ECO:0000313" key="3">
    <source>
        <dbReference type="EMBL" id="QTX03679.1"/>
    </source>
</evidence>
<keyword evidence="1" id="KW-0175">Coiled coil</keyword>
<dbReference type="EMBL" id="CP071696">
    <property type="protein sequence ID" value="QTX03679.1"/>
    <property type="molecule type" value="Genomic_DNA"/>
</dbReference>
<dbReference type="InterPro" id="IPR036388">
    <property type="entry name" value="WH-like_DNA-bd_sf"/>
</dbReference>
<reference evidence="3" key="1">
    <citation type="submission" date="2021-03" db="EMBL/GenBank/DDBJ databases">
        <title>Agromyces archimandritus sp. nov., isolated from the cockroach Archimandrita tessellata.</title>
        <authorList>
            <person name="Guzman J."/>
            <person name="Ortuzar M."/>
            <person name="Poehlein A."/>
            <person name="Daniel R."/>
            <person name="Trujillo M."/>
            <person name="Vilcinskas A."/>
        </authorList>
    </citation>
    <scope>NUCLEOTIDE SEQUENCE</scope>
    <source>
        <strain evidence="3">G127AT</strain>
    </source>
</reference>
<name>A0A975IMZ0_9MICO</name>
<proteinExistence type="predicted"/>
<evidence type="ECO:0000259" key="2">
    <source>
        <dbReference type="Pfam" id="PF03551"/>
    </source>
</evidence>
<dbReference type="Proteomes" id="UP000671914">
    <property type="component" value="Chromosome"/>
</dbReference>
<dbReference type="InterPro" id="IPR005149">
    <property type="entry name" value="Tscrpt_reg_PadR_N"/>
</dbReference>
<protein>
    <submittedName>
        <fullName evidence="3">Helix-turn-helix transcriptional regulator</fullName>
    </submittedName>
</protein>
<gene>
    <name evidence="3" type="ORF">G127AT_10055</name>
</gene>
<accession>A0A975IMZ0</accession>
<dbReference type="PANTHER" id="PTHR43252:SF2">
    <property type="entry name" value="TRANSCRIPTION REGULATOR, PADR-LIKE FAMILY"/>
    <property type="match status" value="1"/>
</dbReference>
<dbReference type="RefSeq" id="WP_210896510.1">
    <property type="nucleotide sequence ID" value="NZ_CP071696.1"/>
</dbReference>
<dbReference type="SUPFAM" id="SSF46785">
    <property type="entry name" value="Winged helix' DNA-binding domain"/>
    <property type="match status" value="1"/>
</dbReference>
<evidence type="ECO:0000256" key="1">
    <source>
        <dbReference type="SAM" id="Coils"/>
    </source>
</evidence>
<dbReference type="Gene3D" id="1.10.10.10">
    <property type="entry name" value="Winged helix-like DNA-binding domain superfamily/Winged helix DNA-binding domain"/>
    <property type="match status" value="1"/>
</dbReference>
<evidence type="ECO:0000313" key="4">
    <source>
        <dbReference type="Proteomes" id="UP000671914"/>
    </source>
</evidence>
<feature type="domain" description="Transcription regulator PadR N-terminal" evidence="2">
    <location>
        <begin position="18"/>
        <end position="92"/>
    </location>
</feature>
<dbReference type="KEGG" id="aarc:G127AT_10055"/>
<dbReference type="InterPro" id="IPR036390">
    <property type="entry name" value="WH_DNA-bd_sf"/>
</dbReference>
<feature type="coiled-coil region" evidence="1">
    <location>
        <begin position="125"/>
        <end position="152"/>
    </location>
</feature>